<comment type="similarity">
    <text evidence="3">Belongs to the AEP2 family.</text>
</comment>
<dbReference type="GO" id="GO:0005739">
    <property type="term" value="C:mitochondrion"/>
    <property type="evidence" value="ECO:0007669"/>
    <property type="project" value="UniProtKB-SubCell"/>
</dbReference>
<sequence>MLSGAFAGVRNIERLKKLATRSLSAQAATAPAESSSEFYSQEYTEELPRQSNTTTIAHALESRPANSFIGLLSSIHFASTYNPRRTTRDELKHEINRLLRTGQHRAVLKTFDAWTSSDSVEEFQNLLSHDEFSYIMGELVYYQKGLQNRRGVGALLSQDSIKSDSDSAESWEYQQTIRKIYSNLLFRGEGYIYSRSKRNSLGVTHYDLNVKDYENLIQLEVNNAKLDLASKWFQRFEQQYPDNSHYLRMTYKLWLLRFVVYAIALPSNWTVIPTAVNTVKKDPVRAAFKSRKHWLVLFNEFAQKQYLILGNTHFTFDKDAITTVIYSIANSREPHQIYSMVKELWGIDEKGRMVSGFKKHLPDDPRYPDIDILRALVISLVYNYQAVSSMIFVNAFQEHYGVDVIEGSKHFWNLLFKWAELTSRFCEDKALQYFLRKTKTKLVTPGQRGNFTIQEAQKSPDFDYEGFLTFINDLQTQRRRLMDELWKCYKMCNAGFSPRVFVSYFAVLKESTDDEKIYEYLTEVALQLHLHLLSKDSYNQSVSEGTMVVIRDIYEQALRSLIDMKGLAGDLDVISVIIRKWTLDGDMKNSLQKFVESREAAYERLMRMRNEKQEAEIQEDADEGLLGIMV</sequence>
<evidence type="ECO:0000256" key="1">
    <source>
        <dbReference type="ARBA" id="ARBA00002412"/>
    </source>
</evidence>
<keyword evidence="7" id="KW-0496">Mitochondrion</keyword>
<gene>
    <name evidence="8" type="ORF">QG37_02234</name>
</gene>
<reference evidence="9" key="1">
    <citation type="journal article" date="2015" name="BMC Genomics">
        <title>Draft genome of a commonly misdiagnosed multidrug resistant pathogen Candida auris.</title>
        <authorList>
            <person name="Chatterjee S."/>
            <person name="Alampalli S.V."/>
            <person name="Nageshan R.K."/>
            <person name="Chettiar S.T."/>
            <person name="Joshi S."/>
            <person name="Tatu U.S."/>
        </authorList>
    </citation>
    <scope>NUCLEOTIDE SEQUENCE [LARGE SCALE GENOMIC DNA]</scope>
    <source>
        <strain evidence="9">6684</strain>
    </source>
</reference>
<dbReference type="VEuPathDB" id="FungiDB:CJJ09_001193"/>
<dbReference type="InterPro" id="IPR024319">
    <property type="entry name" value="ATPase_expression_mit"/>
</dbReference>
<dbReference type="Pfam" id="PF12921">
    <property type="entry name" value="ATP13"/>
    <property type="match status" value="1"/>
</dbReference>
<proteinExistence type="inferred from homology"/>
<accession>A0A0L0P329</accession>
<dbReference type="VEuPathDB" id="FungiDB:CJI96_0000742"/>
<organism evidence="8 9">
    <name type="scientific">Candidozyma auris</name>
    <name type="common">Yeast</name>
    <name type="synonym">Candida auris</name>
    <dbReference type="NCBI Taxonomy" id="498019"/>
    <lineage>
        <taxon>Eukaryota</taxon>
        <taxon>Fungi</taxon>
        <taxon>Dikarya</taxon>
        <taxon>Ascomycota</taxon>
        <taxon>Saccharomycotina</taxon>
        <taxon>Pichiomycetes</taxon>
        <taxon>Metschnikowiaceae</taxon>
        <taxon>Candidozyma</taxon>
    </lineage>
</organism>
<protein>
    <recommendedName>
        <fullName evidence="5">ATPase expression protein 2, mitochondrial</fullName>
    </recommendedName>
</protein>
<evidence type="ECO:0000256" key="2">
    <source>
        <dbReference type="ARBA" id="ARBA00004173"/>
    </source>
</evidence>
<evidence type="ECO:0000256" key="7">
    <source>
        <dbReference type="ARBA" id="ARBA00023128"/>
    </source>
</evidence>
<dbReference type="VEuPathDB" id="FungiDB:B9J08_002905"/>
<dbReference type="VEuPathDB" id="FungiDB:QG37_02234"/>
<dbReference type="VEuPathDB" id="FungiDB:CJI97_002979"/>
<dbReference type="Proteomes" id="UP000037122">
    <property type="component" value="Unassembled WGS sequence"/>
</dbReference>
<evidence type="ECO:0000313" key="9">
    <source>
        <dbReference type="Proteomes" id="UP000037122"/>
    </source>
</evidence>
<evidence type="ECO:0000313" key="8">
    <source>
        <dbReference type="EMBL" id="KNE00704.1"/>
    </source>
</evidence>
<evidence type="ECO:0000256" key="3">
    <source>
        <dbReference type="ARBA" id="ARBA00009790"/>
    </source>
</evidence>
<comment type="caution">
    <text evidence="8">The sequence shown here is derived from an EMBL/GenBank/DDBJ whole genome shotgun (WGS) entry which is preliminary data.</text>
</comment>
<dbReference type="VEuPathDB" id="FungiDB:CJJ07_001024"/>
<dbReference type="EMBL" id="LGST01000017">
    <property type="protein sequence ID" value="KNE00704.1"/>
    <property type="molecule type" value="Genomic_DNA"/>
</dbReference>
<comment type="subunit">
    <text evidence="4">Binds to the 5'UTR of the OLI1 mRNA.</text>
</comment>
<name>A0A0L0P329_CANAR</name>
<comment type="function">
    <text evidence="1">Required for translation of the mitochondrial OLI1 transcript coding for the mitochondrial ATP synthase subunit 9.</text>
</comment>
<keyword evidence="6" id="KW-0809">Transit peptide</keyword>
<comment type="subcellular location">
    <subcellularLocation>
        <location evidence="2">Mitochondrion</location>
    </subcellularLocation>
</comment>
<evidence type="ECO:0000256" key="6">
    <source>
        <dbReference type="ARBA" id="ARBA00022946"/>
    </source>
</evidence>
<evidence type="ECO:0000256" key="5">
    <source>
        <dbReference type="ARBA" id="ARBA00019258"/>
    </source>
</evidence>
<dbReference type="AlphaFoldDB" id="A0A0L0P329"/>
<evidence type="ECO:0000256" key="4">
    <source>
        <dbReference type="ARBA" id="ARBA00011657"/>
    </source>
</evidence>